<gene>
    <name evidence="2" type="ORF">CO192_21105</name>
</gene>
<dbReference type="EMBL" id="NWMT01000260">
    <property type="protein sequence ID" value="PCC97377.1"/>
    <property type="molecule type" value="Genomic_DNA"/>
</dbReference>
<feature type="non-terminal residue" evidence="2">
    <location>
        <position position="135"/>
    </location>
</feature>
<dbReference type="InterPro" id="IPR036388">
    <property type="entry name" value="WH-like_DNA-bd_sf"/>
</dbReference>
<proteinExistence type="predicted"/>
<organism evidence="2 3">
    <name type="scientific">Halopseudomonas pelagia</name>
    <dbReference type="NCBI Taxonomy" id="553151"/>
    <lineage>
        <taxon>Bacteria</taxon>
        <taxon>Pseudomonadati</taxon>
        <taxon>Pseudomonadota</taxon>
        <taxon>Gammaproteobacteria</taxon>
        <taxon>Pseudomonadales</taxon>
        <taxon>Pseudomonadaceae</taxon>
        <taxon>Halopseudomonas</taxon>
    </lineage>
</organism>
<dbReference type="InterPro" id="IPR017895">
    <property type="entry name" value="HTH_IS408/IS1162_type"/>
</dbReference>
<comment type="caution">
    <text evidence="2">The sequence shown here is derived from an EMBL/GenBank/DDBJ whole genome shotgun (WGS) entry which is preliminary data.</text>
</comment>
<dbReference type="PROSITE" id="PS50532">
    <property type="entry name" value="HTH_IS408"/>
    <property type="match status" value="1"/>
</dbReference>
<protein>
    <submittedName>
        <fullName evidence="2">IS21 family transposase</fullName>
    </submittedName>
</protein>
<accession>A0AA91TYQ7</accession>
<evidence type="ECO:0000313" key="3">
    <source>
        <dbReference type="Proteomes" id="UP000243750"/>
    </source>
</evidence>
<sequence length="135" mass="15881">MRQIIEVLRLKYEAGLSHERIARACGLSKGVVGKYVSLAQVQGVTWPLPKDLDKVRLYALLFPAKAPPSRFAEPDYFEVHQELKTKGVTLQLLWAEYVERHGDKAYRYSQYCHHYRLWRGRQRRSMRQVHRAGEK</sequence>
<name>A0AA91TYQ7_9GAMM</name>
<dbReference type="AlphaFoldDB" id="A0AA91TYQ7"/>
<evidence type="ECO:0000313" key="2">
    <source>
        <dbReference type="EMBL" id="PCC97377.1"/>
    </source>
</evidence>
<feature type="domain" description="HTH IS408-type" evidence="1">
    <location>
        <begin position="4"/>
        <end position="83"/>
    </location>
</feature>
<evidence type="ECO:0000259" key="1">
    <source>
        <dbReference type="PROSITE" id="PS50532"/>
    </source>
</evidence>
<dbReference type="Proteomes" id="UP000243750">
    <property type="component" value="Unassembled WGS sequence"/>
</dbReference>
<dbReference type="Gene3D" id="1.10.10.10">
    <property type="entry name" value="Winged helix-like DNA-binding domain superfamily/Winged helix DNA-binding domain"/>
    <property type="match status" value="1"/>
</dbReference>
<reference evidence="2 3" key="1">
    <citation type="submission" date="2017-09" db="EMBL/GenBank/DDBJ databases">
        <title>Bacterial and phytoplankton interrelationship in Kongsfjorden, an Arctic fjord.</title>
        <authorList>
            <person name="Sinha R."/>
            <person name="Krishnan K."/>
        </authorList>
    </citation>
    <scope>NUCLEOTIDE SEQUENCE [LARGE SCALE GENOMIC DNA]</scope>
    <source>
        <strain evidence="2 3">58</strain>
    </source>
</reference>